<feature type="compositionally biased region" description="Low complexity" evidence="8">
    <location>
        <begin position="11"/>
        <end position="23"/>
    </location>
</feature>
<evidence type="ECO:0000256" key="1">
    <source>
        <dbReference type="ARBA" id="ARBA00004651"/>
    </source>
</evidence>
<name>A0ABP5S9F0_9ACTN</name>
<dbReference type="EMBL" id="BAAASD010000001">
    <property type="protein sequence ID" value="GAA2325357.1"/>
    <property type="molecule type" value="Genomic_DNA"/>
</dbReference>
<evidence type="ECO:0000313" key="11">
    <source>
        <dbReference type="Proteomes" id="UP001500253"/>
    </source>
</evidence>
<evidence type="ECO:0000256" key="2">
    <source>
        <dbReference type="ARBA" id="ARBA00022448"/>
    </source>
</evidence>
<proteinExistence type="inferred from homology"/>
<evidence type="ECO:0000256" key="3">
    <source>
        <dbReference type="ARBA" id="ARBA00022475"/>
    </source>
</evidence>
<keyword evidence="5 7" id="KW-1133">Transmembrane helix</keyword>
<evidence type="ECO:0000256" key="4">
    <source>
        <dbReference type="ARBA" id="ARBA00022692"/>
    </source>
</evidence>
<accession>A0ABP5S9F0</accession>
<feature type="transmembrane region" description="Helical" evidence="7">
    <location>
        <begin position="109"/>
        <end position="131"/>
    </location>
</feature>
<feature type="transmembrane region" description="Helical" evidence="7">
    <location>
        <begin position="167"/>
        <end position="189"/>
    </location>
</feature>
<dbReference type="CDD" id="cd06261">
    <property type="entry name" value="TM_PBP2"/>
    <property type="match status" value="1"/>
</dbReference>
<reference evidence="11" key="1">
    <citation type="journal article" date="2019" name="Int. J. Syst. Evol. Microbiol.">
        <title>The Global Catalogue of Microorganisms (GCM) 10K type strain sequencing project: providing services to taxonomists for standard genome sequencing and annotation.</title>
        <authorList>
            <consortium name="The Broad Institute Genomics Platform"/>
            <consortium name="The Broad Institute Genome Sequencing Center for Infectious Disease"/>
            <person name="Wu L."/>
            <person name="Ma J."/>
        </authorList>
    </citation>
    <scope>NUCLEOTIDE SEQUENCE [LARGE SCALE GENOMIC DNA]</scope>
    <source>
        <strain evidence="11">JCM 4316</strain>
    </source>
</reference>
<dbReference type="Gene3D" id="1.10.3720.10">
    <property type="entry name" value="MetI-like"/>
    <property type="match status" value="1"/>
</dbReference>
<keyword evidence="11" id="KW-1185">Reference proteome</keyword>
<keyword evidence="4 7" id="KW-0812">Transmembrane</keyword>
<comment type="subcellular location">
    <subcellularLocation>
        <location evidence="1 7">Cell membrane</location>
        <topology evidence="1 7">Multi-pass membrane protein</topology>
    </subcellularLocation>
</comment>
<keyword evidence="2 7" id="KW-0813">Transport</keyword>
<comment type="caution">
    <text evidence="10">The sequence shown here is derived from an EMBL/GenBank/DDBJ whole genome shotgun (WGS) entry which is preliminary data.</text>
</comment>
<feature type="domain" description="ABC transmembrane type-1" evidence="9">
    <location>
        <begin position="105"/>
        <end position="294"/>
    </location>
</feature>
<feature type="region of interest" description="Disordered" evidence="8">
    <location>
        <begin position="1"/>
        <end position="30"/>
    </location>
</feature>
<dbReference type="PANTHER" id="PTHR43744:SF3">
    <property type="entry name" value="LACTOSE TRANSPORT SYSTEM PERMEASE PROTEIN LACG"/>
    <property type="match status" value="1"/>
</dbReference>
<feature type="transmembrane region" description="Helical" evidence="7">
    <location>
        <begin position="143"/>
        <end position="161"/>
    </location>
</feature>
<dbReference type="PROSITE" id="PS50928">
    <property type="entry name" value="ABC_TM1"/>
    <property type="match status" value="1"/>
</dbReference>
<evidence type="ECO:0000313" key="10">
    <source>
        <dbReference type="EMBL" id="GAA2325357.1"/>
    </source>
</evidence>
<dbReference type="PANTHER" id="PTHR43744">
    <property type="entry name" value="ABC TRANSPORTER PERMEASE PROTEIN MG189-RELATED-RELATED"/>
    <property type="match status" value="1"/>
</dbReference>
<dbReference type="SUPFAM" id="SSF161098">
    <property type="entry name" value="MetI-like"/>
    <property type="match status" value="1"/>
</dbReference>
<dbReference type="Proteomes" id="UP001500253">
    <property type="component" value="Unassembled WGS sequence"/>
</dbReference>
<evidence type="ECO:0000256" key="6">
    <source>
        <dbReference type="ARBA" id="ARBA00023136"/>
    </source>
</evidence>
<sequence length="309" mass="32830">MTVLSDRVESAAGPARTGPAAGPRPRPRRKSAVFDAVTPLGLTARYATLLTVLVLTVGPMVWELSTSLKSPSEDVYTATPQFLPQDPTLGNYHRVAQTIPIWDFAKNSVVVAVLCVGGNIIGASAAGYALARLRFKGRRLVTGLFLATLVLPGEVTIVSQFQTIAQFGLADTLLGVALPSLIGTLNVLLMRNAFASIPDELEDAAVIDGAGVWQRIRYIGLPSVKGTLSVVSILAFIGAWDDFLWPLLVLQDPNKLTLTVGLSYLQGQFSADPRTIAAGAMIALLPILVLFAALQRHFFRGVGEGAVKG</sequence>
<feature type="transmembrane region" description="Helical" evidence="7">
    <location>
        <begin position="33"/>
        <end position="62"/>
    </location>
</feature>
<dbReference type="InterPro" id="IPR000515">
    <property type="entry name" value="MetI-like"/>
</dbReference>
<dbReference type="Pfam" id="PF00528">
    <property type="entry name" value="BPD_transp_1"/>
    <property type="match status" value="1"/>
</dbReference>
<keyword evidence="3" id="KW-1003">Cell membrane</keyword>
<gene>
    <name evidence="10" type="ORF">GCM10010246_03160</name>
</gene>
<evidence type="ECO:0000256" key="8">
    <source>
        <dbReference type="SAM" id="MobiDB-lite"/>
    </source>
</evidence>
<dbReference type="InterPro" id="IPR035906">
    <property type="entry name" value="MetI-like_sf"/>
</dbReference>
<feature type="transmembrane region" description="Helical" evidence="7">
    <location>
        <begin position="275"/>
        <end position="294"/>
    </location>
</feature>
<keyword evidence="6 7" id="KW-0472">Membrane</keyword>
<protein>
    <submittedName>
        <fullName evidence="10">Carbohydrate ABC transporter permease</fullName>
    </submittedName>
</protein>
<evidence type="ECO:0000256" key="7">
    <source>
        <dbReference type="RuleBase" id="RU363032"/>
    </source>
</evidence>
<organism evidence="10 11">
    <name type="scientific">Streptomyces cuspidosporus</name>
    <dbReference type="NCBI Taxonomy" id="66882"/>
    <lineage>
        <taxon>Bacteria</taxon>
        <taxon>Bacillati</taxon>
        <taxon>Actinomycetota</taxon>
        <taxon>Actinomycetes</taxon>
        <taxon>Kitasatosporales</taxon>
        <taxon>Streptomycetaceae</taxon>
        <taxon>Streptomyces</taxon>
    </lineage>
</organism>
<evidence type="ECO:0000256" key="5">
    <source>
        <dbReference type="ARBA" id="ARBA00022989"/>
    </source>
</evidence>
<comment type="similarity">
    <text evidence="7">Belongs to the binding-protein-dependent transport system permease family.</text>
</comment>
<feature type="transmembrane region" description="Helical" evidence="7">
    <location>
        <begin position="218"/>
        <end position="240"/>
    </location>
</feature>
<dbReference type="RefSeq" id="WP_346172655.1">
    <property type="nucleotide sequence ID" value="NZ_BAAASD010000001.1"/>
</dbReference>
<evidence type="ECO:0000259" key="9">
    <source>
        <dbReference type="PROSITE" id="PS50928"/>
    </source>
</evidence>